<comment type="caution">
    <text evidence="3">The sequence shown here is derived from an EMBL/GenBank/DDBJ whole genome shotgun (WGS) entry which is preliminary data.</text>
</comment>
<accession>A0AA88GM72</accession>
<protein>
    <recommendedName>
        <fullName evidence="5">Transmembrane protein</fullName>
    </recommendedName>
</protein>
<sequence>MPHSKRPTSSEFVCQVLCLSFLLFFIQVGWLSCVPAVLVNAQGVVVNANSCPFATLLSNLQSSSSATTNFTDLMIQNPSQFACDSLPNSAFDYYPDGVLFTGSAFTTVINIENTNRSFCGVDGGFGRERNLRICNDLFSNDTLAESLFLPYLESFRKNFTSFAGEKSEFSQVQTLQVLFGDFKKNYGENSVIPFFNRTIFAFCKNSNTQQFTALSQYACHDSYVVFWTPFASHLSFKIIELFLFFIQFVIGVLVVLIPLTQRNFLKWRNYFKYVNDRKLIEIQLERIKKIENTSNCVSSVPSSPNMETVPSSTSVTTGSPTSPTETPLNKTQQASSKHQNQKLF</sequence>
<feature type="compositionally biased region" description="Low complexity" evidence="1">
    <location>
        <begin position="295"/>
        <end position="327"/>
    </location>
</feature>
<dbReference type="Proteomes" id="UP000816034">
    <property type="component" value="Unassembled WGS sequence"/>
</dbReference>
<keyword evidence="2" id="KW-1133">Transmembrane helix</keyword>
<dbReference type="RefSeq" id="XP_044549243.1">
    <property type="nucleotide sequence ID" value="XM_044693852.1"/>
</dbReference>
<keyword evidence="4" id="KW-1185">Reference proteome</keyword>
<feature type="transmembrane region" description="Helical" evidence="2">
    <location>
        <begin position="241"/>
        <end position="259"/>
    </location>
</feature>
<keyword evidence="2" id="KW-0812">Transmembrane</keyword>
<dbReference type="EMBL" id="PYSW02000020">
    <property type="protein sequence ID" value="KAG2383564.1"/>
    <property type="molecule type" value="Genomic_DNA"/>
</dbReference>
<name>A0AA88GM72_NAELO</name>
<evidence type="ECO:0000313" key="4">
    <source>
        <dbReference type="Proteomes" id="UP000816034"/>
    </source>
</evidence>
<keyword evidence="2" id="KW-0472">Membrane</keyword>
<feature type="compositionally biased region" description="Polar residues" evidence="1">
    <location>
        <begin position="328"/>
        <end position="344"/>
    </location>
</feature>
<evidence type="ECO:0000256" key="1">
    <source>
        <dbReference type="SAM" id="MobiDB-lite"/>
    </source>
</evidence>
<organism evidence="3 4">
    <name type="scientific">Naegleria lovaniensis</name>
    <name type="common">Amoeba</name>
    <dbReference type="NCBI Taxonomy" id="51637"/>
    <lineage>
        <taxon>Eukaryota</taxon>
        <taxon>Discoba</taxon>
        <taxon>Heterolobosea</taxon>
        <taxon>Tetramitia</taxon>
        <taxon>Eutetramitia</taxon>
        <taxon>Vahlkampfiidae</taxon>
        <taxon>Naegleria</taxon>
    </lineage>
</organism>
<evidence type="ECO:0000313" key="3">
    <source>
        <dbReference type="EMBL" id="KAG2383564.1"/>
    </source>
</evidence>
<reference evidence="3 4" key="1">
    <citation type="journal article" date="2018" name="BMC Genomics">
        <title>The genome of Naegleria lovaniensis, the basis for a comparative approach to unravel pathogenicity factors of the human pathogenic amoeba N. fowleri.</title>
        <authorList>
            <person name="Liechti N."/>
            <person name="Schurch N."/>
            <person name="Bruggmann R."/>
            <person name="Wittwer M."/>
        </authorList>
    </citation>
    <scope>NUCLEOTIDE SEQUENCE [LARGE SCALE GENOMIC DNA]</scope>
    <source>
        <strain evidence="3 4">ATCC 30569</strain>
    </source>
</reference>
<dbReference type="PROSITE" id="PS51257">
    <property type="entry name" value="PROKAR_LIPOPROTEIN"/>
    <property type="match status" value="1"/>
</dbReference>
<evidence type="ECO:0000256" key="2">
    <source>
        <dbReference type="SAM" id="Phobius"/>
    </source>
</evidence>
<evidence type="ECO:0008006" key="5">
    <source>
        <dbReference type="Google" id="ProtNLM"/>
    </source>
</evidence>
<dbReference type="GeneID" id="68096690"/>
<feature type="region of interest" description="Disordered" evidence="1">
    <location>
        <begin position="295"/>
        <end position="344"/>
    </location>
</feature>
<dbReference type="AlphaFoldDB" id="A0AA88GM72"/>
<proteinExistence type="predicted"/>
<gene>
    <name evidence="3" type="ORF">C9374_004235</name>
</gene>